<dbReference type="RefSeq" id="XP_056688057.1">
    <property type="nucleotide sequence ID" value="XM_056832079.1"/>
</dbReference>
<dbReference type="GeneID" id="110777294"/>
<dbReference type="InterPro" id="IPR036397">
    <property type="entry name" value="RNaseH_sf"/>
</dbReference>
<evidence type="ECO:0000256" key="1">
    <source>
        <dbReference type="SAM" id="MobiDB-lite"/>
    </source>
</evidence>
<evidence type="ECO:0000313" key="3">
    <source>
        <dbReference type="Proteomes" id="UP000813463"/>
    </source>
</evidence>
<dbReference type="InterPro" id="IPR001584">
    <property type="entry name" value="Integrase_cat-core"/>
</dbReference>
<reference evidence="4" key="2">
    <citation type="submission" date="2025-08" db="UniProtKB">
        <authorList>
            <consortium name="RefSeq"/>
        </authorList>
    </citation>
    <scope>IDENTIFICATION</scope>
    <source>
        <tissue evidence="4">Leaf</tissue>
    </source>
</reference>
<protein>
    <recommendedName>
        <fullName evidence="2">Integrase catalytic domain-containing protein</fullName>
    </recommendedName>
</protein>
<dbReference type="Proteomes" id="UP000813463">
    <property type="component" value="Chromosome 6"/>
</dbReference>
<dbReference type="PANTHER" id="PTHR37610:SF6">
    <property type="entry name" value="GAG-POLYPEPTIDE OF LTR COPIA-TYPE-RELATED"/>
    <property type="match status" value="1"/>
</dbReference>
<evidence type="ECO:0000313" key="4">
    <source>
        <dbReference type="RefSeq" id="XP_056688057.1"/>
    </source>
</evidence>
<accession>A0ABM3QXH1</accession>
<dbReference type="Gene3D" id="3.30.420.10">
    <property type="entry name" value="Ribonuclease H-like superfamily/Ribonuclease H"/>
    <property type="match status" value="1"/>
</dbReference>
<dbReference type="Pfam" id="PF22936">
    <property type="entry name" value="Pol_BBD"/>
    <property type="match status" value="1"/>
</dbReference>
<organism evidence="3 4">
    <name type="scientific">Spinacia oleracea</name>
    <name type="common">Spinach</name>
    <dbReference type="NCBI Taxonomy" id="3562"/>
    <lineage>
        <taxon>Eukaryota</taxon>
        <taxon>Viridiplantae</taxon>
        <taxon>Streptophyta</taxon>
        <taxon>Embryophyta</taxon>
        <taxon>Tracheophyta</taxon>
        <taxon>Spermatophyta</taxon>
        <taxon>Magnoliopsida</taxon>
        <taxon>eudicotyledons</taxon>
        <taxon>Gunneridae</taxon>
        <taxon>Pentapetalae</taxon>
        <taxon>Caryophyllales</taxon>
        <taxon>Chenopodiaceae</taxon>
        <taxon>Chenopodioideae</taxon>
        <taxon>Anserineae</taxon>
        <taxon>Spinacia</taxon>
    </lineage>
</organism>
<proteinExistence type="predicted"/>
<feature type="region of interest" description="Disordered" evidence="1">
    <location>
        <begin position="205"/>
        <end position="244"/>
    </location>
</feature>
<dbReference type="InterPro" id="IPR012337">
    <property type="entry name" value="RNaseH-like_sf"/>
</dbReference>
<gene>
    <name evidence="4" type="primary">LOC110777294</name>
</gene>
<dbReference type="InterPro" id="IPR029472">
    <property type="entry name" value="Copia-like_N"/>
</dbReference>
<keyword evidence="3" id="KW-1185">Reference proteome</keyword>
<dbReference type="PANTHER" id="PTHR37610">
    <property type="entry name" value="CCHC-TYPE DOMAIN-CONTAINING PROTEIN"/>
    <property type="match status" value="1"/>
</dbReference>
<feature type="compositionally biased region" description="Basic and acidic residues" evidence="1">
    <location>
        <begin position="205"/>
        <end position="225"/>
    </location>
</feature>
<dbReference type="InterPro" id="IPR054722">
    <property type="entry name" value="PolX-like_BBD"/>
</dbReference>
<dbReference type="SUPFAM" id="SSF53098">
    <property type="entry name" value="Ribonuclease H-like"/>
    <property type="match status" value="1"/>
</dbReference>
<dbReference type="Pfam" id="PF14244">
    <property type="entry name" value="Retrotran_gag_3"/>
    <property type="match status" value="1"/>
</dbReference>
<sequence length="564" mass="63576">MTTIETTSPLYLHPSDGSSSINIEKLQGSSNYMSWRRSFEISLGAKRKHGFVTGVVKQDPSDSVKQDHWDTCNNMVISWIMFNVTGSIKKSIMFVTNSATIWKQLEQRYTMSNGSRKYKICKDIYETKQQGALNQQREEQKLFQILNGLDDGYNARRSQLLMMTPLPTVDSACSCLQQEESQRDIRHTKETCWFIVGYPSWHPLGKKESKGKGKDSSKHQGRDYSKTSYNHFKGGQKWNKGNGGSKNRMVANAHTHNDVASSSTKSTFTTQQLEQLLKMLHVPSKATPGSDTKDEMDTGIAGMVSCYYANAIGQEWIIDTGASLHMTGNLNMLLNSVKCDDFPQINFPTGKTSDITHTEIVKLHNHLQLNNLLCVPAFKHNLLVITLGRVVNGLYYLVNEPTSQAMRHITKSVGDNTVAGCKKTAMTTSGDLVILTTVRDTNPMNATTLWHHRLGHAPVEKINKIQGLKGFNTKCIDVKSDAYEALRGFVKMVKTQFQKIMKKVRSDNSLEFDDKLCMPFFSELGITHQTSWVGRPQLNGRVERKHRNILEMGRAHRFQVGLPL</sequence>
<evidence type="ECO:0000259" key="2">
    <source>
        <dbReference type="PROSITE" id="PS50994"/>
    </source>
</evidence>
<reference evidence="3" key="1">
    <citation type="journal article" date="2021" name="Nat. Commun.">
        <title>Genomic analyses provide insights into spinach domestication and the genetic basis of agronomic traits.</title>
        <authorList>
            <person name="Cai X."/>
            <person name="Sun X."/>
            <person name="Xu C."/>
            <person name="Sun H."/>
            <person name="Wang X."/>
            <person name="Ge C."/>
            <person name="Zhang Z."/>
            <person name="Wang Q."/>
            <person name="Fei Z."/>
            <person name="Jiao C."/>
            <person name="Wang Q."/>
        </authorList>
    </citation>
    <scope>NUCLEOTIDE SEQUENCE [LARGE SCALE GENOMIC DNA]</scope>
    <source>
        <strain evidence="3">cv. Varoflay</strain>
    </source>
</reference>
<name>A0ABM3QXH1_SPIOL</name>
<feature type="domain" description="Integrase catalytic" evidence="2">
    <location>
        <begin position="439"/>
        <end position="564"/>
    </location>
</feature>
<dbReference type="PROSITE" id="PS50994">
    <property type="entry name" value="INTEGRASE"/>
    <property type="match status" value="1"/>
</dbReference>